<organism evidence="1">
    <name type="scientific">Anguilla anguilla</name>
    <name type="common">European freshwater eel</name>
    <name type="synonym">Muraena anguilla</name>
    <dbReference type="NCBI Taxonomy" id="7936"/>
    <lineage>
        <taxon>Eukaryota</taxon>
        <taxon>Metazoa</taxon>
        <taxon>Chordata</taxon>
        <taxon>Craniata</taxon>
        <taxon>Vertebrata</taxon>
        <taxon>Euteleostomi</taxon>
        <taxon>Actinopterygii</taxon>
        <taxon>Neopterygii</taxon>
        <taxon>Teleostei</taxon>
        <taxon>Anguilliformes</taxon>
        <taxon>Anguillidae</taxon>
        <taxon>Anguilla</taxon>
    </lineage>
</organism>
<evidence type="ECO:0000313" key="1">
    <source>
        <dbReference type="EMBL" id="JAH69532.1"/>
    </source>
</evidence>
<dbReference type="EMBL" id="GBXM01039045">
    <property type="protein sequence ID" value="JAH69532.1"/>
    <property type="molecule type" value="Transcribed_RNA"/>
</dbReference>
<accession>A0A0E9UUP7</accession>
<sequence>MSHVAHVAFRFPSFLGFKSETKGTFWHYGAENKLKDAS</sequence>
<proteinExistence type="predicted"/>
<protein>
    <submittedName>
        <fullName evidence="1">Uncharacterized protein</fullName>
    </submittedName>
</protein>
<reference evidence="1" key="2">
    <citation type="journal article" date="2015" name="Fish Shellfish Immunol.">
        <title>Early steps in the European eel (Anguilla anguilla)-Vibrio vulnificus interaction in the gills: Role of the RtxA13 toxin.</title>
        <authorList>
            <person name="Callol A."/>
            <person name="Pajuelo D."/>
            <person name="Ebbesson L."/>
            <person name="Teles M."/>
            <person name="MacKenzie S."/>
            <person name="Amaro C."/>
        </authorList>
    </citation>
    <scope>NUCLEOTIDE SEQUENCE</scope>
</reference>
<name>A0A0E9UUP7_ANGAN</name>
<reference evidence="1" key="1">
    <citation type="submission" date="2014-11" db="EMBL/GenBank/DDBJ databases">
        <authorList>
            <person name="Amaro Gonzalez C."/>
        </authorList>
    </citation>
    <scope>NUCLEOTIDE SEQUENCE</scope>
</reference>
<dbReference type="AlphaFoldDB" id="A0A0E9UUP7"/>